<name>A0A2H3NQK6_9BACT</name>
<dbReference type="InterPro" id="IPR022441">
    <property type="entry name" value="Para_beta_helix_rpt-2"/>
</dbReference>
<feature type="chain" id="PRO_5013682315" evidence="6">
    <location>
        <begin position="23"/>
        <end position="476"/>
    </location>
</feature>
<evidence type="ECO:0000256" key="3">
    <source>
        <dbReference type="ARBA" id="ARBA00022786"/>
    </source>
</evidence>
<dbReference type="AlphaFoldDB" id="A0A2H3NQK6"/>
<dbReference type="Pfam" id="PF05048">
    <property type="entry name" value="NosD"/>
    <property type="match status" value="1"/>
</dbReference>
<reference evidence="8 9" key="1">
    <citation type="submission" date="2017-10" db="EMBL/GenBank/DDBJ databases">
        <title>Draft genome of Longimonas halophila.</title>
        <authorList>
            <person name="Goh K.M."/>
            <person name="Shamsir M.S."/>
            <person name="Lim S.W."/>
        </authorList>
    </citation>
    <scope>NUCLEOTIDE SEQUENCE [LARGE SCALE GENOMIC DNA]</scope>
    <source>
        <strain evidence="8 9">KCTC 42399</strain>
    </source>
</reference>
<evidence type="ECO:0000259" key="7">
    <source>
        <dbReference type="SMART" id="SM00722"/>
    </source>
</evidence>
<dbReference type="SUPFAM" id="SSF51126">
    <property type="entry name" value="Pectin lyase-like"/>
    <property type="match status" value="1"/>
</dbReference>
<dbReference type="InterPro" id="IPR006626">
    <property type="entry name" value="PbH1"/>
</dbReference>
<dbReference type="InterPro" id="IPR007742">
    <property type="entry name" value="NosD_dom"/>
</dbReference>
<evidence type="ECO:0000256" key="6">
    <source>
        <dbReference type="SAM" id="SignalP"/>
    </source>
</evidence>
<keyword evidence="3" id="KW-0833">Ubl conjugation pathway</keyword>
<dbReference type="Proteomes" id="UP000221024">
    <property type="component" value="Unassembled WGS sequence"/>
</dbReference>
<protein>
    <submittedName>
        <fullName evidence="8">NosD protein</fullName>
    </submittedName>
</protein>
<sequence>MMMRASTLIMGLLIAGTLGAVAAQTTPPDTLSQARINAAAPGDTLHVQPGTYNGPFVIDRPLVLVGHERPHLRGDDTTHVVQITAPRVHVEGFELSRSGTNLGSDHAALMVQAPRVTIRNNRIRNSLHGIYLKGARYAHIEDNHIQGKTTIQRTETASASHHGGTQNEDMHGDMHHEALGQNQRGNGIHLWKTAHNTIRGNTITQVRDGIYFSFADSTHASENTIEQARYGLHYMYSDDNRFTDNRFSGNAAGAALMYSKRITVARNQFQDNRTHRGYGLLLQSVENTRITNNDILRNATGIYLENSHMNTVQSNRIASNFRGMRLTGSSYRNTFAENTIRANLQTILLRGHSDTNAWHTGGRGNYWGPRGLLDLDADGVSETPHRTVDLLGPYEEDFPFVALLTRSPGIDLVTHALQRVPPPGASMIVDDYPLMQAPHDTTEGASVASAARSWLGAVGLVGLLGLAFLLIRPARS</sequence>
<evidence type="ECO:0000313" key="8">
    <source>
        <dbReference type="EMBL" id="PEN07953.1"/>
    </source>
</evidence>
<proteinExistence type="predicted"/>
<evidence type="ECO:0000256" key="1">
    <source>
        <dbReference type="ARBA" id="ARBA00004906"/>
    </source>
</evidence>
<dbReference type="OrthoDB" id="9767990at2"/>
<dbReference type="PANTHER" id="PTHR22990">
    <property type="entry name" value="F-BOX ONLY PROTEIN"/>
    <property type="match status" value="1"/>
</dbReference>
<dbReference type="SMART" id="SM00710">
    <property type="entry name" value="PbH1"/>
    <property type="match status" value="8"/>
</dbReference>
<gene>
    <name evidence="8" type="ORF">CRI93_05780</name>
</gene>
<dbReference type="Gene3D" id="2.160.20.10">
    <property type="entry name" value="Single-stranded right-handed beta-helix, Pectin lyase-like"/>
    <property type="match status" value="1"/>
</dbReference>
<evidence type="ECO:0000256" key="2">
    <source>
        <dbReference type="ARBA" id="ARBA00022737"/>
    </source>
</evidence>
<keyword evidence="5" id="KW-1133">Transmembrane helix</keyword>
<accession>A0A2H3NQK6</accession>
<evidence type="ECO:0000313" key="9">
    <source>
        <dbReference type="Proteomes" id="UP000221024"/>
    </source>
</evidence>
<feature type="domain" description="Carbohydrate-binding/sugar hydrolysis" evidence="7">
    <location>
        <begin position="39"/>
        <end position="191"/>
    </location>
</feature>
<dbReference type="InterPro" id="IPR012334">
    <property type="entry name" value="Pectin_lyas_fold"/>
</dbReference>
<feature type="compositionally biased region" description="Polar residues" evidence="4">
    <location>
        <begin position="153"/>
        <end position="167"/>
    </location>
</feature>
<comment type="pathway">
    <text evidence="1">Protein modification; protein ubiquitination.</text>
</comment>
<feature type="signal peptide" evidence="6">
    <location>
        <begin position="1"/>
        <end position="22"/>
    </location>
</feature>
<dbReference type="PANTHER" id="PTHR22990:SF15">
    <property type="entry name" value="F-BOX ONLY PROTEIN 10"/>
    <property type="match status" value="1"/>
</dbReference>
<dbReference type="InterPro" id="IPR051550">
    <property type="entry name" value="SCF-Subunits/Alg-Epimerases"/>
</dbReference>
<feature type="domain" description="Carbohydrate-binding/sugar hydrolysis" evidence="7">
    <location>
        <begin position="219"/>
        <end position="383"/>
    </location>
</feature>
<dbReference type="NCBIfam" id="TIGR03804">
    <property type="entry name" value="para_beta_helix"/>
    <property type="match status" value="4"/>
</dbReference>
<feature type="transmembrane region" description="Helical" evidence="5">
    <location>
        <begin position="454"/>
        <end position="471"/>
    </location>
</feature>
<evidence type="ECO:0000256" key="4">
    <source>
        <dbReference type="SAM" id="MobiDB-lite"/>
    </source>
</evidence>
<organism evidence="8 9">
    <name type="scientific">Longimonas halophila</name>
    <dbReference type="NCBI Taxonomy" id="1469170"/>
    <lineage>
        <taxon>Bacteria</taxon>
        <taxon>Pseudomonadati</taxon>
        <taxon>Rhodothermota</taxon>
        <taxon>Rhodothermia</taxon>
        <taxon>Rhodothermales</taxon>
        <taxon>Salisaetaceae</taxon>
        <taxon>Longimonas</taxon>
    </lineage>
</organism>
<evidence type="ECO:0000256" key="5">
    <source>
        <dbReference type="SAM" id="Phobius"/>
    </source>
</evidence>
<dbReference type="RefSeq" id="WP_098061677.1">
    <property type="nucleotide sequence ID" value="NZ_PDEP01000004.1"/>
</dbReference>
<dbReference type="InterPro" id="IPR006633">
    <property type="entry name" value="Carb-bd_sugar_hydrolysis-dom"/>
</dbReference>
<keyword evidence="2" id="KW-0677">Repeat</keyword>
<keyword evidence="5" id="KW-0472">Membrane</keyword>
<keyword evidence="5" id="KW-0812">Transmembrane</keyword>
<dbReference type="InterPro" id="IPR011050">
    <property type="entry name" value="Pectin_lyase_fold/virulence"/>
</dbReference>
<keyword evidence="9" id="KW-1185">Reference proteome</keyword>
<comment type="caution">
    <text evidence="8">The sequence shown here is derived from an EMBL/GenBank/DDBJ whole genome shotgun (WGS) entry which is preliminary data.</text>
</comment>
<dbReference type="SMART" id="SM00722">
    <property type="entry name" value="CASH"/>
    <property type="match status" value="2"/>
</dbReference>
<dbReference type="EMBL" id="PDEP01000004">
    <property type="protein sequence ID" value="PEN07953.1"/>
    <property type="molecule type" value="Genomic_DNA"/>
</dbReference>
<keyword evidence="6" id="KW-0732">Signal</keyword>
<feature type="region of interest" description="Disordered" evidence="4">
    <location>
        <begin position="153"/>
        <end position="172"/>
    </location>
</feature>